<dbReference type="InterPro" id="IPR052566">
    <property type="entry name" value="Non-lysos_glucosylceramidase"/>
</dbReference>
<dbReference type="AlphaFoldDB" id="A0A392NH80"/>
<evidence type="ECO:0000313" key="2">
    <source>
        <dbReference type="Proteomes" id="UP000265520"/>
    </source>
</evidence>
<sequence>RYTKFYGTSDRAAVDLAHDALTHYKRWEEEIEKWQNPILKDEKLPEW</sequence>
<protein>
    <submittedName>
        <fullName evidence="1">Non-lysosomal glucosylceramidase-like</fullName>
    </submittedName>
</protein>
<proteinExistence type="predicted"/>
<dbReference type="PANTHER" id="PTHR12654:SF0">
    <property type="entry name" value="NON-LYSOSOMAL GLUCOSYLCERAMIDASE"/>
    <property type="match status" value="1"/>
</dbReference>
<dbReference type="GO" id="GO:0008422">
    <property type="term" value="F:beta-glucosidase activity"/>
    <property type="evidence" value="ECO:0007669"/>
    <property type="project" value="TreeGrafter"/>
</dbReference>
<feature type="non-terminal residue" evidence="1">
    <location>
        <position position="1"/>
    </location>
</feature>
<evidence type="ECO:0000313" key="1">
    <source>
        <dbReference type="EMBL" id="MCH98713.1"/>
    </source>
</evidence>
<comment type="caution">
    <text evidence="1">The sequence shown here is derived from an EMBL/GenBank/DDBJ whole genome shotgun (WGS) entry which is preliminary data.</text>
</comment>
<accession>A0A392NH80</accession>
<dbReference type="EMBL" id="LXQA010038362">
    <property type="protein sequence ID" value="MCH98713.1"/>
    <property type="molecule type" value="Genomic_DNA"/>
</dbReference>
<name>A0A392NH80_9FABA</name>
<dbReference type="PANTHER" id="PTHR12654">
    <property type="entry name" value="BILE ACID BETA-GLUCOSIDASE-RELATED"/>
    <property type="match status" value="1"/>
</dbReference>
<reference evidence="1 2" key="1">
    <citation type="journal article" date="2018" name="Front. Plant Sci.">
        <title>Red Clover (Trifolium pratense) and Zigzag Clover (T. medium) - A Picture of Genomic Similarities and Differences.</title>
        <authorList>
            <person name="Dluhosova J."/>
            <person name="Istvanek J."/>
            <person name="Nedelnik J."/>
            <person name="Repkova J."/>
        </authorList>
    </citation>
    <scope>NUCLEOTIDE SEQUENCE [LARGE SCALE GENOMIC DNA]</scope>
    <source>
        <strain evidence="2">cv. 10/8</strain>
        <tissue evidence="1">Leaf</tissue>
    </source>
</reference>
<dbReference type="Proteomes" id="UP000265520">
    <property type="component" value="Unassembled WGS sequence"/>
</dbReference>
<organism evidence="1 2">
    <name type="scientific">Trifolium medium</name>
    <dbReference type="NCBI Taxonomy" id="97028"/>
    <lineage>
        <taxon>Eukaryota</taxon>
        <taxon>Viridiplantae</taxon>
        <taxon>Streptophyta</taxon>
        <taxon>Embryophyta</taxon>
        <taxon>Tracheophyta</taxon>
        <taxon>Spermatophyta</taxon>
        <taxon>Magnoliopsida</taxon>
        <taxon>eudicotyledons</taxon>
        <taxon>Gunneridae</taxon>
        <taxon>Pentapetalae</taxon>
        <taxon>rosids</taxon>
        <taxon>fabids</taxon>
        <taxon>Fabales</taxon>
        <taxon>Fabaceae</taxon>
        <taxon>Papilionoideae</taxon>
        <taxon>50 kb inversion clade</taxon>
        <taxon>NPAAA clade</taxon>
        <taxon>Hologalegina</taxon>
        <taxon>IRL clade</taxon>
        <taxon>Trifolieae</taxon>
        <taxon>Trifolium</taxon>
    </lineage>
</organism>
<keyword evidence="2" id="KW-1185">Reference proteome</keyword>